<comment type="similarity">
    <text evidence="1">Belongs to the eukaryotic initiation factor 4E family.</text>
</comment>
<keyword evidence="7" id="KW-1185">Reference proteome</keyword>
<dbReference type="OrthoDB" id="590761at2759"/>
<evidence type="ECO:0000256" key="2">
    <source>
        <dbReference type="ARBA" id="ARBA00022540"/>
    </source>
</evidence>
<comment type="caution">
    <text evidence="6">The sequence shown here is derived from an EMBL/GenBank/DDBJ whole genome shotgun (WGS) entry which is preliminary data.</text>
</comment>
<dbReference type="PANTHER" id="PTHR11960:SF8">
    <property type="entry name" value="EUKARYOTIC TRANSLATION INITIATION FACTOR 4E1-RELATED"/>
    <property type="match status" value="1"/>
</dbReference>
<gene>
    <name evidence="6" type="ORF">IV203_028970</name>
</gene>
<dbReference type="GO" id="GO:0006417">
    <property type="term" value="P:regulation of translation"/>
    <property type="evidence" value="ECO:0007669"/>
    <property type="project" value="UniProtKB-KW"/>
</dbReference>
<dbReference type="Pfam" id="PF01652">
    <property type="entry name" value="IF4E"/>
    <property type="match status" value="1"/>
</dbReference>
<keyword evidence="4" id="KW-0694">RNA-binding</keyword>
<keyword evidence="3" id="KW-0810">Translation regulation</keyword>
<keyword evidence="2 6" id="KW-0396">Initiation factor</keyword>
<reference evidence="6" key="2">
    <citation type="submission" date="2021-04" db="EMBL/GenBank/DDBJ databases">
        <authorList>
            <person name="Podell S."/>
        </authorList>
    </citation>
    <scope>NUCLEOTIDE SEQUENCE</scope>
    <source>
        <strain evidence="6">Hildebrandi</strain>
    </source>
</reference>
<dbReference type="PANTHER" id="PTHR11960">
    <property type="entry name" value="EUKARYOTIC TRANSLATION INITIATION FACTOR 4E RELATED"/>
    <property type="match status" value="1"/>
</dbReference>
<protein>
    <submittedName>
        <fullName evidence="6">Translation initiation factor 4E</fullName>
    </submittedName>
</protein>
<proteinExistence type="inferred from homology"/>
<evidence type="ECO:0000313" key="7">
    <source>
        <dbReference type="Proteomes" id="UP000693970"/>
    </source>
</evidence>
<dbReference type="GO" id="GO:0016281">
    <property type="term" value="C:eukaryotic translation initiation factor 4F complex"/>
    <property type="evidence" value="ECO:0007669"/>
    <property type="project" value="TreeGrafter"/>
</dbReference>
<accession>A0A9K3LQM6</accession>
<dbReference type="EMBL" id="JAGRRH010000007">
    <property type="protein sequence ID" value="KAG7366300.1"/>
    <property type="molecule type" value="Genomic_DNA"/>
</dbReference>
<dbReference type="GO" id="GO:0003743">
    <property type="term" value="F:translation initiation factor activity"/>
    <property type="evidence" value="ECO:0007669"/>
    <property type="project" value="UniProtKB-KW"/>
</dbReference>
<sequence length="201" mass="23369">MSAAREVTDTDTFLNQTHYLNAKWTMWFDNPKYQDPEKEWKDNLTNCGSFETIEEFWRMFNNLKPASLLSIGSNYHVFRHGVIPMWEDPENKNGGKFVLTIPKKDSKTGRCDEWWLYTVLAIIGETLDEDGNEICGAVVSIRKNQDRIALWLKSNDKGRCSKIGARWKKCLEMKATMLRFQEHKEAAASGRSFRNESTFEV</sequence>
<name>A0A9K3LQM6_9STRA</name>
<evidence type="ECO:0000256" key="5">
    <source>
        <dbReference type="ARBA" id="ARBA00022917"/>
    </source>
</evidence>
<organism evidence="6 7">
    <name type="scientific">Nitzschia inconspicua</name>
    <dbReference type="NCBI Taxonomy" id="303405"/>
    <lineage>
        <taxon>Eukaryota</taxon>
        <taxon>Sar</taxon>
        <taxon>Stramenopiles</taxon>
        <taxon>Ochrophyta</taxon>
        <taxon>Bacillariophyta</taxon>
        <taxon>Bacillariophyceae</taxon>
        <taxon>Bacillariophycidae</taxon>
        <taxon>Bacillariales</taxon>
        <taxon>Bacillariaceae</taxon>
        <taxon>Nitzschia</taxon>
    </lineage>
</organism>
<evidence type="ECO:0000256" key="1">
    <source>
        <dbReference type="ARBA" id="ARBA00009860"/>
    </source>
</evidence>
<keyword evidence="5" id="KW-0648">Protein biosynthesis</keyword>
<evidence type="ECO:0000256" key="4">
    <source>
        <dbReference type="ARBA" id="ARBA00022884"/>
    </source>
</evidence>
<reference evidence="6" key="1">
    <citation type="journal article" date="2021" name="Sci. Rep.">
        <title>Diploid genomic architecture of Nitzschia inconspicua, an elite biomass production diatom.</title>
        <authorList>
            <person name="Oliver A."/>
            <person name="Podell S."/>
            <person name="Pinowska A."/>
            <person name="Traller J.C."/>
            <person name="Smith S.R."/>
            <person name="McClure R."/>
            <person name="Beliaev A."/>
            <person name="Bohutskyi P."/>
            <person name="Hill E.A."/>
            <person name="Rabines A."/>
            <person name="Zheng H."/>
            <person name="Allen L.Z."/>
            <person name="Kuo A."/>
            <person name="Grigoriev I.V."/>
            <person name="Allen A.E."/>
            <person name="Hazlebeck D."/>
            <person name="Allen E.E."/>
        </authorList>
    </citation>
    <scope>NUCLEOTIDE SEQUENCE</scope>
    <source>
        <strain evidence="6">Hildebrandi</strain>
    </source>
</reference>
<dbReference type="Proteomes" id="UP000693970">
    <property type="component" value="Unassembled WGS sequence"/>
</dbReference>
<evidence type="ECO:0000313" key="6">
    <source>
        <dbReference type="EMBL" id="KAG7366300.1"/>
    </source>
</evidence>
<evidence type="ECO:0000256" key="3">
    <source>
        <dbReference type="ARBA" id="ARBA00022845"/>
    </source>
</evidence>
<dbReference type="AlphaFoldDB" id="A0A9K3LQM6"/>
<dbReference type="InterPro" id="IPR001040">
    <property type="entry name" value="TIF_eIF_4E"/>
</dbReference>
<dbReference type="GO" id="GO:0000340">
    <property type="term" value="F:RNA 7-methylguanosine cap binding"/>
    <property type="evidence" value="ECO:0007669"/>
    <property type="project" value="TreeGrafter"/>
</dbReference>